<gene>
    <name evidence="1" type="ORF">LCGC14_0378790</name>
</gene>
<reference evidence="1" key="1">
    <citation type="journal article" date="2015" name="Nature">
        <title>Complex archaea that bridge the gap between prokaryotes and eukaryotes.</title>
        <authorList>
            <person name="Spang A."/>
            <person name="Saw J.H."/>
            <person name="Jorgensen S.L."/>
            <person name="Zaremba-Niedzwiedzka K."/>
            <person name="Martijn J."/>
            <person name="Lind A.E."/>
            <person name="van Eijk R."/>
            <person name="Schleper C."/>
            <person name="Guy L."/>
            <person name="Ettema T.J."/>
        </authorList>
    </citation>
    <scope>NUCLEOTIDE SEQUENCE</scope>
</reference>
<evidence type="ECO:0000313" key="1">
    <source>
        <dbReference type="EMBL" id="KKN75641.1"/>
    </source>
</evidence>
<accession>A0A0F9VQ97</accession>
<proteinExistence type="predicted"/>
<dbReference type="EMBL" id="LAZR01000306">
    <property type="protein sequence ID" value="KKN75641.1"/>
    <property type="molecule type" value="Genomic_DNA"/>
</dbReference>
<protein>
    <submittedName>
        <fullName evidence="1">Uncharacterized protein</fullName>
    </submittedName>
</protein>
<sequence>MGEVRESTFDQLMRKEDKSHMEAVLCQAIAELSTLDGYSHLTPWAVFDLVEKNCKDVGWES</sequence>
<name>A0A0F9VQ97_9ZZZZ</name>
<comment type="caution">
    <text evidence="1">The sequence shown here is derived from an EMBL/GenBank/DDBJ whole genome shotgun (WGS) entry which is preliminary data.</text>
</comment>
<dbReference type="AlphaFoldDB" id="A0A0F9VQ97"/>
<organism evidence="1">
    <name type="scientific">marine sediment metagenome</name>
    <dbReference type="NCBI Taxonomy" id="412755"/>
    <lineage>
        <taxon>unclassified sequences</taxon>
        <taxon>metagenomes</taxon>
        <taxon>ecological metagenomes</taxon>
    </lineage>
</organism>